<accession>A0A834FRQ6</accession>
<dbReference type="AlphaFoldDB" id="A0A834FRQ6"/>
<dbReference type="EMBL" id="WKFB01000014">
    <property type="protein sequence ID" value="KAF6739208.1"/>
    <property type="molecule type" value="Genomic_DNA"/>
</dbReference>
<evidence type="ECO:0000313" key="1">
    <source>
        <dbReference type="EMBL" id="KAF6739208.1"/>
    </source>
</evidence>
<name>A0A834FRQ6_ORYME</name>
<organism evidence="1 2">
    <name type="scientific">Oryzias melastigma</name>
    <name type="common">Marine medaka</name>
    <dbReference type="NCBI Taxonomy" id="30732"/>
    <lineage>
        <taxon>Eukaryota</taxon>
        <taxon>Metazoa</taxon>
        <taxon>Chordata</taxon>
        <taxon>Craniata</taxon>
        <taxon>Vertebrata</taxon>
        <taxon>Euteleostomi</taxon>
        <taxon>Actinopterygii</taxon>
        <taxon>Neopterygii</taxon>
        <taxon>Teleostei</taxon>
        <taxon>Neoteleostei</taxon>
        <taxon>Acanthomorphata</taxon>
        <taxon>Ovalentaria</taxon>
        <taxon>Atherinomorphae</taxon>
        <taxon>Beloniformes</taxon>
        <taxon>Adrianichthyidae</taxon>
        <taxon>Oryziinae</taxon>
        <taxon>Oryzias</taxon>
    </lineage>
</organism>
<gene>
    <name evidence="1" type="ORF">FQA47_025279</name>
</gene>
<proteinExistence type="predicted"/>
<comment type="caution">
    <text evidence="1">The sequence shown here is derived from an EMBL/GenBank/DDBJ whole genome shotgun (WGS) entry which is preliminary data.</text>
</comment>
<dbReference type="Proteomes" id="UP000646548">
    <property type="component" value="Unassembled WGS sequence"/>
</dbReference>
<protein>
    <submittedName>
        <fullName evidence="1">Uncharacterized protein</fullName>
    </submittedName>
</protein>
<evidence type="ECO:0000313" key="2">
    <source>
        <dbReference type="Proteomes" id="UP000646548"/>
    </source>
</evidence>
<reference evidence="1" key="1">
    <citation type="journal article" name="BMC Genomics">
        <title>Long-read sequencing and de novo genome assembly of marine medaka (Oryzias melastigma).</title>
        <authorList>
            <person name="Liang P."/>
            <person name="Saqib H.S.A."/>
            <person name="Ni X."/>
            <person name="Shen Y."/>
        </authorList>
    </citation>
    <scope>NUCLEOTIDE SEQUENCE</scope>
    <source>
        <strain evidence="1">Bigg-433</strain>
    </source>
</reference>
<sequence length="111" mass="11857">MLTFAHLRHLSVPPTQRLHVNTATCEASGHLITLVVPAGSPSEQSCFSRLNRKNSTGSKLAFTQQEDDTADSVTHLTGNGCNLEMPPIDSGSATAAFPLRMLQDAPSVLNQ</sequence>